<feature type="region of interest" description="Disordered" evidence="1">
    <location>
        <begin position="117"/>
        <end position="185"/>
    </location>
</feature>
<evidence type="ECO:0000256" key="1">
    <source>
        <dbReference type="SAM" id="MobiDB-lite"/>
    </source>
</evidence>
<organism evidence="2 3">
    <name type="scientific">Streptomyces montanus</name>
    <dbReference type="NCBI Taxonomy" id="2580423"/>
    <lineage>
        <taxon>Bacteria</taxon>
        <taxon>Bacillati</taxon>
        <taxon>Actinomycetota</taxon>
        <taxon>Actinomycetes</taxon>
        <taxon>Kitasatosporales</taxon>
        <taxon>Streptomycetaceae</taxon>
        <taxon>Streptomyces</taxon>
    </lineage>
</organism>
<evidence type="ECO:0000313" key="3">
    <source>
        <dbReference type="Proteomes" id="UP000305906"/>
    </source>
</evidence>
<comment type="caution">
    <text evidence="2">The sequence shown here is derived from an EMBL/GenBank/DDBJ whole genome shotgun (WGS) entry which is preliminary data.</text>
</comment>
<gene>
    <name evidence="2" type="ORF">FE633_17380</name>
</gene>
<keyword evidence="3" id="KW-1185">Reference proteome</keyword>
<evidence type="ECO:0000313" key="2">
    <source>
        <dbReference type="EMBL" id="TLS44918.1"/>
    </source>
</evidence>
<dbReference type="AlphaFoldDB" id="A0A5R9FU88"/>
<reference evidence="2 3" key="1">
    <citation type="submission" date="2019-05" db="EMBL/GenBank/DDBJ databases">
        <title>Streptomyces sp. NEAU-C151, a novel actinomycete isolated from soil.</title>
        <authorList>
            <person name="Han L."/>
            <person name="Jiang H."/>
        </authorList>
    </citation>
    <scope>NUCLEOTIDE SEQUENCE [LARGE SCALE GENOMIC DNA]</scope>
    <source>
        <strain evidence="2 3">NEAU-C151</strain>
    </source>
</reference>
<sequence>MRLQRDSLTSGFFPPSPWRLSDSVEVLEKLAGANTTVDGDSVGGTAAESYIIRFPSGLRAKVKLADYLKIHALFTGTNERTIWEVLAAGNDPAALFDQVPDEFRDWAHRVAERMRAGRRLDRPGHRRLPAARAPGRPEGLRPARGQLPVQASAVPDVRRPGRHRPCVEADSPRGDASPYKSDDEG</sequence>
<proteinExistence type="predicted"/>
<feature type="compositionally biased region" description="Low complexity" evidence="1">
    <location>
        <begin position="130"/>
        <end position="145"/>
    </location>
</feature>
<dbReference type="RefSeq" id="WP_138046076.1">
    <property type="nucleotide sequence ID" value="NZ_VBZC01000017.1"/>
</dbReference>
<protein>
    <submittedName>
        <fullName evidence="2">Uncharacterized protein</fullName>
    </submittedName>
</protein>
<accession>A0A5R9FU88</accession>
<dbReference type="EMBL" id="VBZC01000017">
    <property type="protein sequence ID" value="TLS44918.1"/>
    <property type="molecule type" value="Genomic_DNA"/>
</dbReference>
<dbReference type="Proteomes" id="UP000305906">
    <property type="component" value="Unassembled WGS sequence"/>
</dbReference>
<name>A0A5R9FU88_9ACTN</name>